<name>A0ABV9QBJ5_9BURK</name>
<organism evidence="1 2">
    <name type="scientific">Giesbergeria sinuosa</name>
    <dbReference type="NCBI Taxonomy" id="80883"/>
    <lineage>
        <taxon>Bacteria</taxon>
        <taxon>Pseudomonadati</taxon>
        <taxon>Pseudomonadota</taxon>
        <taxon>Betaproteobacteria</taxon>
        <taxon>Burkholderiales</taxon>
        <taxon>Comamonadaceae</taxon>
        <taxon>Giesbergeria</taxon>
    </lineage>
</organism>
<reference evidence="2" key="1">
    <citation type="journal article" date="2019" name="Int. J. Syst. Evol. Microbiol.">
        <title>The Global Catalogue of Microorganisms (GCM) 10K type strain sequencing project: providing services to taxonomists for standard genome sequencing and annotation.</title>
        <authorList>
            <consortium name="The Broad Institute Genomics Platform"/>
            <consortium name="The Broad Institute Genome Sequencing Center for Infectious Disease"/>
            <person name="Wu L."/>
            <person name="Ma J."/>
        </authorList>
    </citation>
    <scope>NUCLEOTIDE SEQUENCE [LARGE SCALE GENOMIC DNA]</scope>
    <source>
        <strain evidence="2">CCUG 49452</strain>
    </source>
</reference>
<comment type="caution">
    <text evidence="1">The sequence shown here is derived from an EMBL/GenBank/DDBJ whole genome shotgun (WGS) entry which is preliminary data.</text>
</comment>
<accession>A0ABV9QBJ5</accession>
<proteinExistence type="predicted"/>
<gene>
    <name evidence="1" type="ORF">ACFO6X_04650</name>
</gene>
<evidence type="ECO:0000313" key="2">
    <source>
        <dbReference type="Proteomes" id="UP001596001"/>
    </source>
</evidence>
<protein>
    <recommendedName>
        <fullName evidence="3">Apea-like HEPN domain-containing protein</fullName>
    </recommendedName>
</protein>
<evidence type="ECO:0000313" key="1">
    <source>
        <dbReference type="EMBL" id="MFC4788273.1"/>
    </source>
</evidence>
<dbReference type="RefSeq" id="WP_382430558.1">
    <property type="nucleotide sequence ID" value="NZ_JBHSHJ010000003.1"/>
</dbReference>
<keyword evidence="2" id="KW-1185">Reference proteome</keyword>
<sequence>MSSFDNFRFLDPEAADLARELVEASEQQRSAFSSFINVWMAFNGWMECVTQAETDAAMINALADHPKLVTAYHSLLNDDPEFEENILNFTALLPVLNVRDVRKKLGRDAFRKYDRIALMDEALRAAVKQQPVDWTKGAMLTWSQLLRTIYLVRCNLFHGSKSVENHRDHQLVVACDKILRRFIGRSACFEWHD</sequence>
<evidence type="ECO:0008006" key="3">
    <source>
        <dbReference type="Google" id="ProtNLM"/>
    </source>
</evidence>
<dbReference type="Proteomes" id="UP001596001">
    <property type="component" value="Unassembled WGS sequence"/>
</dbReference>
<dbReference type="EMBL" id="JBHSHJ010000003">
    <property type="protein sequence ID" value="MFC4788273.1"/>
    <property type="molecule type" value="Genomic_DNA"/>
</dbReference>